<dbReference type="AlphaFoldDB" id="E3IUS7"/>
<dbReference type="eggNOG" id="COG4192">
    <property type="taxonomic scope" value="Bacteria"/>
</dbReference>
<dbReference type="HOGENOM" id="CLU_577160_0_0_11"/>
<reference evidence="3 4" key="1">
    <citation type="submission" date="2010-10" db="EMBL/GenBank/DDBJ databases">
        <title>Complete sequence of Frankia sp. EuI1c.</title>
        <authorList>
            <consortium name="US DOE Joint Genome Institute"/>
            <person name="Lucas S."/>
            <person name="Copeland A."/>
            <person name="Lapidus A."/>
            <person name="Cheng J.-F."/>
            <person name="Bruce D."/>
            <person name="Goodwin L."/>
            <person name="Pitluck S."/>
            <person name="Chertkov O."/>
            <person name="Detter J.C."/>
            <person name="Han C."/>
            <person name="Tapia R."/>
            <person name="Land M."/>
            <person name="Hauser L."/>
            <person name="Jeffries C."/>
            <person name="Kyrpides N."/>
            <person name="Ivanova N."/>
            <person name="Mikhailova N."/>
            <person name="Beauchemin N."/>
            <person name="Sen A."/>
            <person name="Sur S.A."/>
            <person name="Gtari M."/>
            <person name="Wall L."/>
            <person name="Tisa L."/>
            <person name="Woyke T."/>
        </authorList>
    </citation>
    <scope>NUCLEOTIDE SEQUENCE [LARGE SCALE GENOMIC DNA]</scope>
    <source>
        <strain evidence="4">DSM 45817 / CECT 9037 / EuI1c</strain>
    </source>
</reference>
<keyword evidence="2" id="KW-1133">Transmembrane helix</keyword>
<evidence type="ECO:0000256" key="2">
    <source>
        <dbReference type="SAM" id="Phobius"/>
    </source>
</evidence>
<name>E3IUS7_PSEI1</name>
<feature type="compositionally biased region" description="Acidic residues" evidence="1">
    <location>
        <begin position="46"/>
        <end position="58"/>
    </location>
</feature>
<evidence type="ECO:0000313" key="3">
    <source>
        <dbReference type="EMBL" id="ADP84893.1"/>
    </source>
</evidence>
<evidence type="ECO:0000313" key="4">
    <source>
        <dbReference type="Proteomes" id="UP000002484"/>
    </source>
</evidence>
<dbReference type="RefSeq" id="WP_013428004.1">
    <property type="nucleotide sequence ID" value="NC_014666.1"/>
</dbReference>
<feature type="compositionally biased region" description="Basic and acidic residues" evidence="1">
    <location>
        <begin position="65"/>
        <end position="74"/>
    </location>
</feature>
<keyword evidence="2" id="KW-0472">Membrane</keyword>
<proteinExistence type="predicted"/>
<dbReference type="InterPro" id="IPR025519">
    <property type="entry name" value="DUF4407"/>
</dbReference>
<keyword evidence="2" id="KW-0812">Transmembrane</keyword>
<feature type="transmembrane region" description="Helical" evidence="2">
    <location>
        <begin position="156"/>
        <end position="176"/>
    </location>
</feature>
<dbReference type="Pfam" id="PF14362">
    <property type="entry name" value="DUF4407"/>
    <property type="match status" value="1"/>
</dbReference>
<keyword evidence="4" id="KW-1185">Reference proteome</keyword>
<feature type="compositionally biased region" description="Basic and acidic residues" evidence="1">
    <location>
        <begin position="468"/>
        <end position="486"/>
    </location>
</feature>
<dbReference type="Proteomes" id="UP000002484">
    <property type="component" value="Chromosome"/>
</dbReference>
<dbReference type="InParanoid" id="E3IUS7"/>
<feature type="transmembrane region" description="Helical" evidence="2">
    <location>
        <begin position="197"/>
        <end position="219"/>
    </location>
</feature>
<dbReference type="EMBL" id="CP002299">
    <property type="protein sequence ID" value="ADP84893.1"/>
    <property type="molecule type" value="Genomic_DNA"/>
</dbReference>
<evidence type="ECO:0000256" key="1">
    <source>
        <dbReference type="SAM" id="MobiDB-lite"/>
    </source>
</evidence>
<feature type="transmembrane region" description="Helical" evidence="2">
    <location>
        <begin position="123"/>
        <end position="144"/>
    </location>
</feature>
<evidence type="ECO:0008006" key="5">
    <source>
        <dbReference type="Google" id="ProtNLM"/>
    </source>
</evidence>
<feature type="compositionally biased region" description="Basic residues" evidence="1">
    <location>
        <begin position="75"/>
        <end position="86"/>
    </location>
</feature>
<feature type="region of interest" description="Disordered" evidence="1">
    <location>
        <begin position="467"/>
        <end position="513"/>
    </location>
</feature>
<dbReference type="STRING" id="298654.FraEuI1c_6925"/>
<dbReference type="KEGG" id="fri:FraEuI1c_6925"/>
<feature type="region of interest" description="Disordered" evidence="1">
    <location>
        <begin position="1"/>
        <end position="90"/>
    </location>
</feature>
<gene>
    <name evidence="3" type="ordered locus">FraEuI1c_6925</name>
</gene>
<organism evidence="3 4">
    <name type="scientific">Pseudofrankia inefficax (strain DSM 45817 / CECT 9037 / DDB 130130 / EuI1c)</name>
    <name type="common">Frankia inefficax</name>
    <dbReference type="NCBI Taxonomy" id="298654"/>
    <lineage>
        <taxon>Bacteria</taxon>
        <taxon>Bacillati</taxon>
        <taxon>Actinomycetota</taxon>
        <taxon>Actinomycetes</taxon>
        <taxon>Frankiales</taxon>
        <taxon>Frankiaceae</taxon>
        <taxon>Pseudofrankia</taxon>
    </lineage>
</organism>
<sequence length="513" mass="55993">MDSGGERLIDSDAEEDPGYGPEPPDQADYAQAEYADAGHDQADYDYTADCDDTADYEDTPAGYDRGVDTAEPGRTRRRVPRRRPRRSGVGARRTAVNLLIGCTGADHRAVTERDRSRYASAGALMLLTASLAAYAGASVAAFGFGTSTLAALPYGLFYAAFIFFIDRSVLLTIRPLRLAGKGDKERIRPRRLLPTGVIRILIAIVGAILVGESLLLRFFDASIEPRVAELRQQELAGVMSSWDAGQRTTEAGLVAALDDQRAQLASAENLVTAKTGEVDCQLTGGDGCLGGRGPIYQVKLGELRAAAAQIPGLRAARDAAQNRLDSFRVTRDQRRAQYADTEWRSIGNANDLLMREKGFWRLTAADNSVKVWRILISLLILGIDLAPLLFKRNLDRTAYARLERGALWEGETNEEVDAFQLDRNARARRGKAGEVAERMAARYEEYAVAREELRLAASLDEDEGAAALRRDERRLGNDRQAADLRRAYRLPAPLATPPPRGAATDGTGSHTPG</sequence>
<protein>
    <recommendedName>
        <fullName evidence="5">DUF4407 domain-containing protein</fullName>
    </recommendedName>
</protein>
<feature type="compositionally biased region" description="Low complexity" evidence="1">
    <location>
        <begin position="26"/>
        <end position="35"/>
    </location>
</feature>
<accession>E3IUS7</accession>
<feature type="compositionally biased region" description="Basic and acidic residues" evidence="1">
    <location>
        <begin position="1"/>
        <end position="10"/>
    </location>
</feature>